<reference evidence="1 2" key="1">
    <citation type="submission" date="2020-04" db="EMBL/GenBank/DDBJ databases">
        <title>Genome sequencing of novel species.</title>
        <authorList>
            <person name="Heo J."/>
            <person name="Kim S.-J."/>
            <person name="Kim J.-S."/>
            <person name="Hong S.-B."/>
            <person name="Kwon S.-W."/>
        </authorList>
    </citation>
    <scope>NUCLEOTIDE SEQUENCE [LARGE SCALE GENOMIC DNA]</scope>
    <source>
        <strain evidence="1 2">F39-2</strain>
    </source>
</reference>
<evidence type="ECO:0000313" key="2">
    <source>
        <dbReference type="Proteomes" id="UP000503278"/>
    </source>
</evidence>
<dbReference type="KEGG" id="mrob:HH214_15245"/>
<dbReference type="EMBL" id="CP051682">
    <property type="protein sequence ID" value="QJD97127.1"/>
    <property type="molecule type" value="Genomic_DNA"/>
</dbReference>
<dbReference type="Proteomes" id="UP000503278">
    <property type="component" value="Chromosome"/>
</dbReference>
<protein>
    <recommendedName>
        <fullName evidence="3">IS110 family transposase</fullName>
    </recommendedName>
</protein>
<proteinExistence type="predicted"/>
<evidence type="ECO:0008006" key="3">
    <source>
        <dbReference type="Google" id="ProtNLM"/>
    </source>
</evidence>
<organism evidence="1 2">
    <name type="scientific">Mucilaginibacter robiniae</name>
    <dbReference type="NCBI Taxonomy" id="2728022"/>
    <lineage>
        <taxon>Bacteria</taxon>
        <taxon>Pseudomonadati</taxon>
        <taxon>Bacteroidota</taxon>
        <taxon>Sphingobacteriia</taxon>
        <taxon>Sphingobacteriales</taxon>
        <taxon>Sphingobacteriaceae</taxon>
        <taxon>Mucilaginibacter</taxon>
    </lineage>
</organism>
<evidence type="ECO:0000313" key="1">
    <source>
        <dbReference type="EMBL" id="QJD97127.1"/>
    </source>
</evidence>
<gene>
    <name evidence="1" type="ORF">HH214_15245</name>
</gene>
<accession>A0A7L5E3Z8</accession>
<sequence length="57" mass="6666">MKAQKAIMAVARRLLKVVYKTLETMTMYKEKGIAHFVDLQAKAALYHKAQHSWFQNQ</sequence>
<keyword evidence="2" id="KW-1185">Reference proteome</keyword>
<dbReference type="RefSeq" id="WP_169609031.1">
    <property type="nucleotide sequence ID" value="NZ_CP051682.1"/>
</dbReference>
<dbReference type="AlphaFoldDB" id="A0A7L5E3Z8"/>
<name>A0A7L5E3Z8_9SPHI</name>